<sequence length="286" mass="31784">MTVFTLAGLQLELTPHQDNFELIRSEVLALKKRFPNLGMVLLSELCTFGPAPRFAEALPGPAEDRYAELAAEAELYLITGSLFERDRDRIYNTASAIDPQGQVIARYRKIYPFLPYEEGVSSGEEFVLFDVPGAGRFGLSICYDMWFPETTRALVWQGAEVILHPTLTNTVDRDVELAITRASAASHQCYMVDINGAGRMAVGRSIVAGPGGEVIHQAGAQHEAIVVDIDFDYLRRVRRTGWHHLGQPLKSFRDNAVQFPQYQGGRSEVLESLGPLIKGSKVNWSD</sequence>
<dbReference type="InterPro" id="IPR036526">
    <property type="entry name" value="C-N_Hydrolase_sf"/>
</dbReference>
<dbReference type="SUPFAM" id="SSF56317">
    <property type="entry name" value="Carbon-nitrogen hydrolase"/>
    <property type="match status" value="1"/>
</dbReference>
<dbReference type="Gene3D" id="3.60.110.10">
    <property type="entry name" value="Carbon-nitrogen hydrolase"/>
    <property type="match status" value="1"/>
</dbReference>
<evidence type="ECO:0000259" key="2">
    <source>
        <dbReference type="PROSITE" id="PS50263"/>
    </source>
</evidence>
<dbReference type="CDD" id="cd07197">
    <property type="entry name" value="nitrilase"/>
    <property type="match status" value="1"/>
</dbReference>
<evidence type="ECO:0000256" key="1">
    <source>
        <dbReference type="ARBA" id="ARBA00010613"/>
    </source>
</evidence>
<dbReference type="PANTHER" id="PTHR23088">
    <property type="entry name" value="NITRILASE-RELATED"/>
    <property type="match status" value="1"/>
</dbReference>
<keyword evidence="3" id="KW-0378">Hydrolase</keyword>
<comment type="similarity">
    <text evidence="1">Belongs to the carbon-nitrogen hydrolase superfamily. NIT1/NIT2 family.</text>
</comment>
<feature type="domain" description="CN hydrolase" evidence="2">
    <location>
        <begin position="4"/>
        <end position="233"/>
    </location>
</feature>
<proteinExistence type="inferred from homology"/>
<dbReference type="AlphaFoldDB" id="A0A939IQ80"/>
<dbReference type="InterPro" id="IPR003010">
    <property type="entry name" value="C-N_Hydrolase"/>
</dbReference>
<dbReference type="Proteomes" id="UP000664654">
    <property type="component" value="Unassembled WGS sequence"/>
</dbReference>
<reference evidence="3" key="1">
    <citation type="submission" date="2021-03" db="EMBL/GenBank/DDBJ databases">
        <title>novel species isolated from a fishpond in China.</title>
        <authorList>
            <person name="Lu H."/>
            <person name="Cai Z."/>
        </authorList>
    </citation>
    <scope>NUCLEOTIDE SEQUENCE</scope>
    <source>
        <strain evidence="3">JCM 30855</strain>
    </source>
</reference>
<dbReference type="Pfam" id="PF00795">
    <property type="entry name" value="CN_hydrolase"/>
    <property type="match status" value="1"/>
</dbReference>
<organism evidence="3 4">
    <name type="scientific">Bowmanella dokdonensis</name>
    <dbReference type="NCBI Taxonomy" id="751969"/>
    <lineage>
        <taxon>Bacteria</taxon>
        <taxon>Pseudomonadati</taxon>
        <taxon>Pseudomonadota</taxon>
        <taxon>Gammaproteobacteria</taxon>
        <taxon>Alteromonadales</taxon>
        <taxon>Alteromonadaceae</taxon>
        <taxon>Bowmanella</taxon>
    </lineage>
</organism>
<protein>
    <submittedName>
        <fullName evidence="3">Carbon-nitrogen hydrolase family protein</fullName>
    </submittedName>
</protein>
<dbReference type="InterPro" id="IPR001110">
    <property type="entry name" value="UPF0012_CS"/>
</dbReference>
<name>A0A939IQ80_9ALTE</name>
<dbReference type="GO" id="GO:0016787">
    <property type="term" value="F:hydrolase activity"/>
    <property type="evidence" value="ECO:0007669"/>
    <property type="project" value="UniProtKB-KW"/>
</dbReference>
<evidence type="ECO:0000313" key="4">
    <source>
        <dbReference type="Proteomes" id="UP000664654"/>
    </source>
</evidence>
<dbReference type="PROSITE" id="PS01227">
    <property type="entry name" value="UPF0012"/>
    <property type="match status" value="1"/>
</dbReference>
<dbReference type="EMBL" id="JAFKCV010000001">
    <property type="protein sequence ID" value="MBN7824191.1"/>
    <property type="molecule type" value="Genomic_DNA"/>
</dbReference>
<comment type="caution">
    <text evidence="3">The sequence shown here is derived from an EMBL/GenBank/DDBJ whole genome shotgun (WGS) entry which is preliminary data.</text>
</comment>
<keyword evidence="4" id="KW-1185">Reference proteome</keyword>
<accession>A0A939IQ80</accession>
<dbReference type="RefSeq" id="WP_206572278.1">
    <property type="nucleotide sequence ID" value="NZ_JAFKCV010000001.1"/>
</dbReference>
<evidence type="ECO:0000313" key="3">
    <source>
        <dbReference type="EMBL" id="MBN7824191.1"/>
    </source>
</evidence>
<gene>
    <name evidence="3" type="ORF">J0A66_03025</name>
</gene>
<dbReference type="PANTHER" id="PTHR23088:SF27">
    <property type="entry name" value="DEAMINATED GLUTATHIONE AMIDASE"/>
    <property type="match status" value="1"/>
</dbReference>
<dbReference type="PROSITE" id="PS50263">
    <property type="entry name" value="CN_HYDROLASE"/>
    <property type="match status" value="1"/>
</dbReference>